<gene>
    <name evidence="2" type="ORF">GCM10017774_78120</name>
</gene>
<keyword evidence="3" id="KW-1185">Reference proteome</keyword>
<feature type="region of interest" description="Disordered" evidence="1">
    <location>
        <begin position="57"/>
        <end position="77"/>
    </location>
</feature>
<evidence type="ECO:0000313" key="2">
    <source>
        <dbReference type="EMBL" id="GHH57807.1"/>
    </source>
</evidence>
<dbReference type="EMBL" id="BNAR01000018">
    <property type="protein sequence ID" value="GHH57807.1"/>
    <property type="molecule type" value="Genomic_DNA"/>
</dbReference>
<protein>
    <submittedName>
        <fullName evidence="2">Uncharacterized protein</fullName>
    </submittedName>
</protein>
<evidence type="ECO:0000313" key="3">
    <source>
        <dbReference type="Proteomes" id="UP000605568"/>
    </source>
</evidence>
<reference evidence="3" key="1">
    <citation type="journal article" date="2019" name="Int. J. Syst. Evol. Microbiol.">
        <title>The Global Catalogue of Microorganisms (GCM) 10K type strain sequencing project: providing services to taxonomists for standard genome sequencing and annotation.</title>
        <authorList>
            <consortium name="The Broad Institute Genomics Platform"/>
            <consortium name="The Broad Institute Genome Sequencing Center for Infectious Disease"/>
            <person name="Wu L."/>
            <person name="Ma J."/>
        </authorList>
    </citation>
    <scope>NUCLEOTIDE SEQUENCE [LARGE SCALE GENOMIC DNA]</scope>
    <source>
        <strain evidence="3">CGMCC 4.7367</strain>
    </source>
</reference>
<comment type="caution">
    <text evidence="2">The sequence shown here is derived from an EMBL/GenBank/DDBJ whole genome shotgun (WGS) entry which is preliminary data.</text>
</comment>
<dbReference type="RefSeq" id="WP_191304444.1">
    <property type="nucleotide sequence ID" value="NZ_BNAR01000018.1"/>
</dbReference>
<sequence>MTEPKWRRGTRADCATCDKPIVFEPYYRDGKPGPNPDVWFHLPGDFFCWVPGVDDQPRAKPRRAAPPDAPVLAEPAPHHPVTPYEGWVSV</sequence>
<proteinExistence type="predicted"/>
<evidence type="ECO:0000256" key="1">
    <source>
        <dbReference type="SAM" id="MobiDB-lite"/>
    </source>
</evidence>
<organism evidence="2 3">
    <name type="scientific">Lentzea cavernae</name>
    <dbReference type="NCBI Taxonomy" id="2020703"/>
    <lineage>
        <taxon>Bacteria</taxon>
        <taxon>Bacillati</taxon>
        <taxon>Actinomycetota</taxon>
        <taxon>Actinomycetes</taxon>
        <taxon>Pseudonocardiales</taxon>
        <taxon>Pseudonocardiaceae</taxon>
        <taxon>Lentzea</taxon>
    </lineage>
</organism>
<dbReference type="Proteomes" id="UP000605568">
    <property type="component" value="Unassembled WGS sequence"/>
</dbReference>
<accession>A0ABQ3MRS4</accession>
<name>A0ABQ3MRS4_9PSEU</name>